<feature type="transmembrane region" description="Helical" evidence="1">
    <location>
        <begin position="66"/>
        <end position="84"/>
    </location>
</feature>
<dbReference type="InterPro" id="IPR036259">
    <property type="entry name" value="MFS_trans_sf"/>
</dbReference>
<gene>
    <name evidence="2" type="ORF">SNE40_007945</name>
</gene>
<dbReference type="Proteomes" id="UP001347796">
    <property type="component" value="Unassembled WGS sequence"/>
</dbReference>
<organism evidence="2 3">
    <name type="scientific">Patella caerulea</name>
    <name type="common">Rayed Mediterranean limpet</name>
    <dbReference type="NCBI Taxonomy" id="87958"/>
    <lineage>
        <taxon>Eukaryota</taxon>
        <taxon>Metazoa</taxon>
        <taxon>Spiralia</taxon>
        <taxon>Lophotrochozoa</taxon>
        <taxon>Mollusca</taxon>
        <taxon>Gastropoda</taxon>
        <taxon>Patellogastropoda</taxon>
        <taxon>Patelloidea</taxon>
        <taxon>Patellidae</taxon>
        <taxon>Patella</taxon>
    </lineage>
</organism>
<keyword evidence="1" id="KW-1133">Transmembrane helix</keyword>
<proteinExistence type="predicted"/>
<dbReference type="PANTHER" id="PTHR31134">
    <property type="entry name" value="TRANSMEMBRANE PROTEIN 128"/>
    <property type="match status" value="1"/>
</dbReference>
<comment type="caution">
    <text evidence="2">The sequence shown here is derived from an EMBL/GenBank/DDBJ whole genome shotgun (WGS) entry which is preliminary data.</text>
</comment>
<evidence type="ECO:0000313" key="2">
    <source>
        <dbReference type="EMBL" id="KAK6185792.1"/>
    </source>
</evidence>
<dbReference type="Gene3D" id="1.20.1250.20">
    <property type="entry name" value="MFS general substrate transporter like domains"/>
    <property type="match status" value="1"/>
</dbReference>
<feature type="transmembrane region" description="Helical" evidence="1">
    <location>
        <begin position="167"/>
        <end position="186"/>
    </location>
</feature>
<accession>A0AAN8JUR3</accession>
<evidence type="ECO:0000256" key="1">
    <source>
        <dbReference type="SAM" id="Phobius"/>
    </source>
</evidence>
<name>A0AAN8JUR3_PATCE</name>
<dbReference type="AlphaFoldDB" id="A0AAN8JUR3"/>
<keyword evidence="1" id="KW-0812">Transmembrane</keyword>
<dbReference type="EMBL" id="JAZGQO010000006">
    <property type="protein sequence ID" value="KAK6185792.1"/>
    <property type="molecule type" value="Genomic_DNA"/>
</dbReference>
<protein>
    <recommendedName>
        <fullName evidence="4">Transmembrane protein</fullName>
    </recommendedName>
</protein>
<dbReference type="PANTHER" id="PTHR31134:SF1">
    <property type="entry name" value="TRANSMEMBRANE PROTEIN 128"/>
    <property type="match status" value="1"/>
</dbReference>
<keyword evidence="1" id="KW-0472">Membrane</keyword>
<sequence>MADRMSEEGFRRRVQHRLAGRLLDTIDPDRLYAETQPEESKFSSIKPETRKQFEETFGKYQKKESAFSIQNILWLIASIAVFHYSDFYMVLRFNPNINRLWFNIGAILIAINVCVAIFLIGWLTYIKKVNSDQWEKQYPAAIPIATGCFVCGAICVNVGLWPVWGPLTPVILFTILMGIVVIIVMLG</sequence>
<dbReference type="Pfam" id="PF20479">
    <property type="entry name" value="TMEM128"/>
    <property type="match status" value="1"/>
</dbReference>
<keyword evidence="3" id="KW-1185">Reference proteome</keyword>
<dbReference type="InterPro" id="IPR033579">
    <property type="entry name" value="TMEM128"/>
</dbReference>
<evidence type="ECO:0008006" key="4">
    <source>
        <dbReference type="Google" id="ProtNLM"/>
    </source>
</evidence>
<evidence type="ECO:0000313" key="3">
    <source>
        <dbReference type="Proteomes" id="UP001347796"/>
    </source>
</evidence>
<reference evidence="2 3" key="1">
    <citation type="submission" date="2024-01" db="EMBL/GenBank/DDBJ databases">
        <title>The genome of the rayed Mediterranean limpet Patella caerulea (Linnaeus, 1758).</title>
        <authorList>
            <person name="Anh-Thu Weber A."/>
            <person name="Halstead-Nussloch G."/>
        </authorList>
    </citation>
    <scope>NUCLEOTIDE SEQUENCE [LARGE SCALE GENOMIC DNA]</scope>
    <source>
        <strain evidence="2">AATW-2023a</strain>
        <tissue evidence="2">Whole specimen</tissue>
    </source>
</reference>
<feature type="transmembrane region" description="Helical" evidence="1">
    <location>
        <begin position="138"/>
        <end position="161"/>
    </location>
</feature>
<feature type="transmembrane region" description="Helical" evidence="1">
    <location>
        <begin position="104"/>
        <end position="126"/>
    </location>
</feature>